<dbReference type="AlphaFoldDB" id="A0A640VKQ1"/>
<reference evidence="1 2" key="1">
    <citation type="submission" date="2019-12" db="EMBL/GenBank/DDBJ databases">
        <title>Roseobacter cerasinus sp. nov., isolated from seawater around aquaculture.</title>
        <authorList>
            <person name="Muramatsu S."/>
            <person name="Takabe Y."/>
            <person name="Mori K."/>
            <person name="Takaichi S."/>
            <person name="Hanada S."/>
        </authorList>
    </citation>
    <scope>NUCLEOTIDE SEQUENCE [LARGE SCALE GENOMIC DNA]</scope>
    <source>
        <strain evidence="1 2">AI77</strain>
    </source>
</reference>
<gene>
    <name evidence="1" type="ORF">So717_06360</name>
</gene>
<dbReference type="Proteomes" id="UP000436522">
    <property type="component" value="Unassembled WGS sequence"/>
</dbReference>
<keyword evidence="1" id="KW-0418">Kinase</keyword>
<dbReference type="PANTHER" id="PTHR37807">
    <property type="entry name" value="OS07G0160300 PROTEIN"/>
    <property type="match status" value="1"/>
</dbReference>
<dbReference type="Pfam" id="PF13671">
    <property type="entry name" value="AAA_33"/>
    <property type="match status" value="1"/>
</dbReference>
<accession>A0A640VKQ1</accession>
<dbReference type="SUPFAM" id="SSF52540">
    <property type="entry name" value="P-loop containing nucleoside triphosphate hydrolases"/>
    <property type="match status" value="1"/>
</dbReference>
<name>A0A640VKQ1_9RHOB</name>
<keyword evidence="2" id="KW-1185">Reference proteome</keyword>
<dbReference type="PANTHER" id="PTHR37807:SF3">
    <property type="entry name" value="OS07G0160300 PROTEIN"/>
    <property type="match status" value="1"/>
</dbReference>
<comment type="caution">
    <text evidence="1">The sequence shown here is derived from an EMBL/GenBank/DDBJ whole genome shotgun (WGS) entry which is preliminary data.</text>
</comment>
<dbReference type="OrthoDB" id="3819922at2"/>
<sequence length="174" mass="19183">MSILISLSGLPGVGKTTVAKALAARTKAFHLRVDSVEAALKRSVLNIHPAEDAGYLAISSIAKDNLLLGFDVIADTVNPIRTTRELWSQTATASSAQLLNVEVVCSNEKLHRQRVETRKSDVEGLVLPDWKKVSKREFEPWQVDRVVVDTGTMTIDDCAATIAQEMKPLRSRFR</sequence>
<protein>
    <submittedName>
        <fullName evidence="1">Kinase</fullName>
    </submittedName>
</protein>
<evidence type="ECO:0000313" key="1">
    <source>
        <dbReference type="EMBL" id="GFE48883.1"/>
    </source>
</evidence>
<evidence type="ECO:0000313" key="2">
    <source>
        <dbReference type="Proteomes" id="UP000436522"/>
    </source>
</evidence>
<proteinExistence type="predicted"/>
<keyword evidence="1" id="KW-0808">Transferase</keyword>
<dbReference type="GO" id="GO:0016301">
    <property type="term" value="F:kinase activity"/>
    <property type="evidence" value="ECO:0007669"/>
    <property type="project" value="UniProtKB-KW"/>
</dbReference>
<dbReference type="Gene3D" id="3.40.50.300">
    <property type="entry name" value="P-loop containing nucleotide triphosphate hydrolases"/>
    <property type="match status" value="1"/>
</dbReference>
<dbReference type="EMBL" id="BLIV01000001">
    <property type="protein sequence ID" value="GFE48883.1"/>
    <property type="molecule type" value="Genomic_DNA"/>
</dbReference>
<organism evidence="1 2">
    <name type="scientific">Roseobacter cerasinus</name>
    <dbReference type="NCBI Taxonomy" id="2602289"/>
    <lineage>
        <taxon>Bacteria</taxon>
        <taxon>Pseudomonadati</taxon>
        <taxon>Pseudomonadota</taxon>
        <taxon>Alphaproteobacteria</taxon>
        <taxon>Rhodobacterales</taxon>
        <taxon>Roseobacteraceae</taxon>
        <taxon>Roseobacter</taxon>
    </lineage>
</organism>
<dbReference type="RefSeq" id="WP_159974734.1">
    <property type="nucleotide sequence ID" value="NZ_BLIV01000001.1"/>
</dbReference>
<dbReference type="InterPro" id="IPR027417">
    <property type="entry name" value="P-loop_NTPase"/>
</dbReference>